<dbReference type="InterPro" id="IPR035897">
    <property type="entry name" value="Toll_tir_struct_dom_sf"/>
</dbReference>
<feature type="domain" description="TIR" evidence="1">
    <location>
        <begin position="17"/>
        <end position="133"/>
    </location>
</feature>
<evidence type="ECO:0000313" key="3">
    <source>
        <dbReference type="Proteomes" id="UP000216991"/>
    </source>
</evidence>
<dbReference type="AlphaFoldDB" id="A0A255YLU7"/>
<dbReference type="EMBL" id="NOXT01000101">
    <property type="protein sequence ID" value="OYQ30159.1"/>
    <property type="molecule type" value="Genomic_DNA"/>
</dbReference>
<organism evidence="2 3">
    <name type="scientific">Sandarakinorhabdus cyanobacteriorum</name>
    <dbReference type="NCBI Taxonomy" id="1981098"/>
    <lineage>
        <taxon>Bacteria</taxon>
        <taxon>Pseudomonadati</taxon>
        <taxon>Pseudomonadota</taxon>
        <taxon>Alphaproteobacteria</taxon>
        <taxon>Sphingomonadales</taxon>
        <taxon>Sphingosinicellaceae</taxon>
        <taxon>Sandarakinorhabdus</taxon>
    </lineage>
</organism>
<evidence type="ECO:0000259" key="1">
    <source>
        <dbReference type="Pfam" id="PF13676"/>
    </source>
</evidence>
<dbReference type="SUPFAM" id="SSF52200">
    <property type="entry name" value="Toll/Interleukin receptor TIR domain"/>
    <property type="match status" value="1"/>
</dbReference>
<dbReference type="Proteomes" id="UP000216991">
    <property type="component" value="Unassembled WGS sequence"/>
</dbReference>
<dbReference type="RefSeq" id="WP_094473359.1">
    <property type="nucleotide sequence ID" value="NZ_NOXT01000101.1"/>
</dbReference>
<dbReference type="SMART" id="SM00028">
    <property type="entry name" value="TPR"/>
    <property type="match status" value="4"/>
</dbReference>
<dbReference type="Gene3D" id="3.40.50.10140">
    <property type="entry name" value="Toll/interleukin-1 receptor homology (TIR) domain"/>
    <property type="match status" value="1"/>
</dbReference>
<dbReference type="InterPro" id="IPR019734">
    <property type="entry name" value="TPR_rpt"/>
</dbReference>
<dbReference type="Pfam" id="PF13676">
    <property type="entry name" value="TIR_2"/>
    <property type="match status" value="1"/>
</dbReference>
<accession>A0A255YLU7</accession>
<keyword evidence="3" id="KW-1185">Reference proteome</keyword>
<dbReference type="NCBIfam" id="NF047558">
    <property type="entry name" value="TPR_END_plus"/>
    <property type="match status" value="1"/>
</dbReference>
<dbReference type="GO" id="GO:0007165">
    <property type="term" value="P:signal transduction"/>
    <property type="evidence" value="ECO:0007669"/>
    <property type="project" value="InterPro"/>
</dbReference>
<dbReference type="Gene3D" id="3.40.50.10610">
    <property type="entry name" value="ABC-type transport auxiliary lipoprotein component"/>
    <property type="match status" value="1"/>
</dbReference>
<proteinExistence type="predicted"/>
<protein>
    <recommendedName>
        <fullName evidence="1">TIR domain-containing protein</fullName>
    </recommendedName>
</protein>
<dbReference type="SUPFAM" id="SSF48452">
    <property type="entry name" value="TPR-like"/>
    <property type="match status" value="1"/>
</dbReference>
<comment type="caution">
    <text evidence="2">The sequence shown here is derived from an EMBL/GenBank/DDBJ whole genome shotgun (WGS) entry which is preliminary data.</text>
</comment>
<dbReference type="InterPro" id="IPR011990">
    <property type="entry name" value="TPR-like_helical_dom_sf"/>
</dbReference>
<evidence type="ECO:0000313" key="2">
    <source>
        <dbReference type="EMBL" id="OYQ30159.1"/>
    </source>
</evidence>
<sequence length="652" mass="68035">MVDGTASPATTSGPSLFVSHASADADAARRLVVALEAAGCTVWWDGMLTAGEAFQTSIETALARVDAVIVLWSAAANDSHWVRDEAAVGRDRGRLVPLSLDGGLPPLGFRQLHVIDFSHWNGKADAAPFQQLLAGVAAVAGRAVSAPVKQVAGATGPRTGIDRRWLLGGGVGLAAAAAGGWAIWRQSPAQAQGSIAVLPFRNLSGRDEEDYFAEGLAEELRTTLALNRQLLVSGAASAGGFRQSDADPRQIAKALGVSSLLMGTVRPAAGRVRIAVRLVDGSTGLERWSQSFDRVAADVLAVQAEIATTVADALISSLAQADGWQARRPGATRNSAAFDHYLKGQALYQSAASDASDRAALAEYDAAIAADARYGAAHAARSRCLVTIANNSNDADAAARLRAQALSGARQAIALAPDMAEGHAALGYLLSSQLDLAAARDPYRRALELGLGNAPILAGCAEFLGQMGDFATARTAVARAALLDPLNPRVFRSKGVIEYGARAWAEAASAFGAVLRLQPDMDTVHSLMGDMALAQGDLAGARRHYSAEQGRVSRLRSLAIIDGRTAGRAAGEVHLARLTAEFGDAVAFQRAEVLAQWGERDAALASLELALQQRDSGLILAAHDPMLDPVRDDPRFVAVLRAIGAPETVGQV</sequence>
<dbReference type="Gene3D" id="1.25.40.10">
    <property type="entry name" value="Tetratricopeptide repeat domain"/>
    <property type="match status" value="2"/>
</dbReference>
<dbReference type="OrthoDB" id="105971at2"/>
<dbReference type="InterPro" id="IPR000157">
    <property type="entry name" value="TIR_dom"/>
</dbReference>
<reference evidence="2 3" key="1">
    <citation type="submission" date="2017-07" db="EMBL/GenBank/DDBJ databases">
        <title>Sandarakinorhabdus cyanobacteriorum sp. nov., a novel bacterium isolated from cyanobacterial aggregates in a eutrophic lake.</title>
        <authorList>
            <person name="Cai H."/>
        </authorList>
    </citation>
    <scope>NUCLEOTIDE SEQUENCE [LARGE SCALE GENOMIC DNA]</scope>
    <source>
        <strain evidence="2 3">TH057</strain>
    </source>
</reference>
<gene>
    <name evidence="2" type="ORF">CHU93_06835</name>
</gene>
<name>A0A255YLU7_9SPHN</name>